<keyword evidence="2" id="KW-0963">Cytoplasm</keyword>
<keyword evidence="5" id="KW-0949">S-adenosyl-L-methionine</keyword>
<name>A0A512M3A0_9BACT</name>
<accession>A0A512M3A0</accession>
<dbReference type="EMBL" id="BKAG01000002">
    <property type="protein sequence ID" value="GEP41210.1"/>
    <property type="molecule type" value="Genomic_DNA"/>
</dbReference>
<dbReference type="SUPFAM" id="SSF53335">
    <property type="entry name" value="S-adenosyl-L-methionine-dependent methyltransferases"/>
    <property type="match status" value="1"/>
</dbReference>
<comment type="similarity">
    <text evidence="1">Belongs to the methyltransferase superfamily. PrmA family.</text>
</comment>
<dbReference type="Gene3D" id="3.40.50.150">
    <property type="entry name" value="Vaccinia Virus protein VP39"/>
    <property type="match status" value="1"/>
</dbReference>
<keyword evidence="7" id="KW-1185">Reference proteome</keyword>
<dbReference type="Pfam" id="PF06325">
    <property type="entry name" value="PrmA"/>
    <property type="match status" value="1"/>
</dbReference>
<dbReference type="PANTHER" id="PTHR43648">
    <property type="entry name" value="ELECTRON TRANSFER FLAVOPROTEIN BETA SUBUNIT LYSINE METHYLTRANSFERASE"/>
    <property type="match status" value="1"/>
</dbReference>
<evidence type="ECO:0008006" key="8">
    <source>
        <dbReference type="Google" id="ProtNLM"/>
    </source>
</evidence>
<dbReference type="InterPro" id="IPR050078">
    <property type="entry name" value="Ribosomal_L11_MeTrfase_PrmA"/>
</dbReference>
<evidence type="ECO:0000256" key="2">
    <source>
        <dbReference type="ARBA" id="ARBA00022490"/>
    </source>
</evidence>
<dbReference type="PANTHER" id="PTHR43648:SF1">
    <property type="entry name" value="ELECTRON TRANSFER FLAVOPROTEIN BETA SUBUNIT LYSINE METHYLTRANSFERASE"/>
    <property type="match status" value="1"/>
</dbReference>
<evidence type="ECO:0000313" key="7">
    <source>
        <dbReference type="Proteomes" id="UP000321577"/>
    </source>
</evidence>
<dbReference type="Proteomes" id="UP000321577">
    <property type="component" value="Unassembled WGS sequence"/>
</dbReference>
<sequence length="286" mass="31249">MLAVMFVWSKLSSVKWMDAWEERFSGNPALNLVITTIPGQVRVRVEIYAEKKKDVAAVQKEWGGSVREVKQQNWAALSKEPMPSISVRGKLVVVSARSAKDIAKEKKANVGKEVVAIPADMAFGTGHHATTATVLRMLVDAAKELEGQKWTMADLGCGSGILAIAAVKLGSTKTWGCDFDPKAVLVSKENAERNGTAKIRFTEVDVLEWEPKEQWDLVAANIFVTVLEEAFPQIVRSVKPGGFIMASGILKSQAPPCLKVAESCGIRWDRVVTKGKWLSAMGRRVG</sequence>
<organism evidence="6 7">
    <name type="scientific">Brevifollis gellanilyticus</name>
    <dbReference type="NCBI Taxonomy" id="748831"/>
    <lineage>
        <taxon>Bacteria</taxon>
        <taxon>Pseudomonadati</taxon>
        <taxon>Verrucomicrobiota</taxon>
        <taxon>Verrucomicrobiia</taxon>
        <taxon>Verrucomicrobiales</taxon>
        <taxon>Verrucomicrobiaceae</taxon>
    </lineage>
</organism>
<comment type="caution">
    <text evidence="6">The sequence shown here is derived from an EMBL/GenBank/DDBJ whole genome shotgun (WGS) entry which is preliminary data.</text>
</comment>
<reference evidence="6 7" key="1">
    <citation type="submission" date="2019-07" db="EMBL/GenBank/DDBJ databases">
        <title>Whole genome shotgun sequence of Brevifollis gellanilyticus NBRC 108608.</title>
        <authorList>
            <person name="Hosoyama A."/>
            <person name="Uohara A."/>
            <person name="Ohji S."/>
            <person name="Ichikawa N."/>
        </authorList>
    </citation>
    <scope>NUCLEOTIDE SEQUENCE [LARGE SCALE GENOMIC DNA]</scope>
    <source>
        <strain evidence="6 7">NBRC 108608</strain>
    </source>
</reference>
<protein>
    <recommendedName>
        <fullName evidence="8">Ribosomal protein L11 methyltransferase</fullName>
    </recommendedName>
</protein>
<dbReference type="AlphaFoldDB" id="A0A512M3A0"/>
<evidence type="ECO:0000256" key="5">
    <source>
        <dbReference type="ARBA" id="ARBA00022691"/>
    </source>
</evidence>
<evidence type="ECO:0000313" key="6">
    <source>
        <dbReference type="EMBL" id="GEP41210.1"/>
    </source>
</evidence>
<evidence type="ECO:0000256" key="4">
    <source>
        <dbReference type="ARBA" id="ARBA00022679"/>
    </source>
</evidence>
<gene>
    <name evidence="6" type="ORF">BGE01nite_05010</name>
</gene>
<dbReference type="InterPro" id="IPR029063">
    <property type="entry name" value="SAM-dependent_MTases_sf"/>
</dbReference>
<dbReference type="GO" id="GO:0008276">
    <property type="term" value="F:protein methyltransferase activity"/>
    <property type="evidence" value="ECO:0007669"/>
    <property type="project" value="InterPro"/>
</dbReference>
<proteinExistence type="inferred from homology"/>
<keyword evidence="4" id="KW-0808">Transferase</keyword>
<keyword evidence="3" id="KW-0489">Methyltransferase</keyword>
<evidence type="ECO:0000256" key="3">
    <source>
        <dbReference type="ARBA" id="ARBA00022603"/>
    </source>
</evidence>
<dbReference type="CDD" id="cd02440">
    <property type="entry name" value="AdoMet_MTases"/>
    <property type="match status" value="1"/>
</dbReference>
<dbReference type="GO" id="GO:0032259">
    <property type="term" value="P:methylation"/>
    <property type="evidence" value="ECO:0007669"/>
    <property type="project" value="UniProtKB-KW"/>
</dbReference>
<evidence type="ECO:0000256" key="1">
    <source>
        <dbReference type="ARBA" id="ARBA00009741"/>
    </source>
</evidence>
<dbReference type="PIRSF" id="PIRSF000401">
    <property type="entry name" value="RPL11_MTase"/>
    <property type="match status" value="1"/>
</dbReference>
<dbReference type="InterPro" id="IPR004498">
    <property type="entry name" value="Ribosomal_PrmA_MeTrfase"/>
</dbReference>